<dbReference type="RefSeq" id="WP_378064650.1">
    <property type="nucleotide sequence ID" value="NZ_JBHSBL010000002.1"/>
</dbReference>
<feature type="compositionally biased region" description="Basic and acidic residues" evidence="1">
    <location>
        <begin position="93"/>
        <end position="116"/>
    </location>
</feature>
<dbReference type="Proteomes" id="UP001595867">
    <property type="component" value="Unassembled WGS sequence"/>
</dbReference>
<protein>
    <submittedName>
        <fullName evidence="2">DivIVA domain-containing protein</fullName>
    </submittedName>
</protein>
<feature type="region of interest" description="Disordered" evidence="1">
    <location>
        <begin position="93"/>
        <end position="122"/>
    </location>
</feature>
<gene>
    <name evidence="2" type="ORF">ACFO0C_01645</name>
</gene>
<dbReference type="InterPro" id="IPR019933">
    <property type="entry name" value="DivIVA_domain"/>
</dbReference>
<name>A0ABV8IHZ4_9ACTN</name>
<dbReference type="NCBIfam" id="TIGR03544">
    <property type="entry name" value="DivI1A_domain"/>
    <property type="match status" value="1"/>
</dbReference>
<evidence type="ECO:0000313" key="2">
    <source>
        <dbReference type="EMBL" id="MFC4063617.1"/>
    </source>
</evidence>
<accession>A0ABV8IHZ4</accession>
<evidence type="ECO:0000313" key="3">
    <source>
        <dbReference type="Proteomes" id="UP001595867"/>
    </source>
</evidence>
<comment type="caution">
    <text evidence="2">The sequence shown here is derived from an EMBL/GenBank/DDBJ whole genome shotgun (WGS) entry which is preliminary data.</text>
</comment>
<evidence type="ECO:0000256" key="1">
    <source>
        <dbReference type="SAM" id="MobiDB-lite"/>
    </source>
</evidence>
<dbReference type="Gene3D" id="6.10.250.660">
    <property type="match status" value="1"/>
</dbReference>
<reference evidence="3" key="1">
    <citation type="journal article" date="2019" name="Int. J. Syst. Evol. Microbiol.">
        <title>The Global Catalogue of Microorganisms (GCM) 10K type strain sequencing project: providing services to taxonomists for standard genome sequencing and annotation.</title>
        <authorList>
            <consortium name="The Broad Institute Genomics Platform"/>
            <consortium name="The Broad Institute Genome Sequencing Center for Infectious Disease"/>
            <person name="Wu L."/>
            <person name="Ma J."/>
        </authorList>
    </citation>
    <scope>NUCLEOTIDE SEQUENCE [LARGE SCALE GENOMIC DNA]</scope>
    <source>
        <strain evidence="3">TBRC 5832</strain>
    </source>
</reference>
<proteinExistence type="predicted"/>
<sequence>MTAGNSHPGEGEWTDAGLATRRIRDAVFRRARLGRRGYHEGHVDEFLEVLEQTFAELAAENRNLKMQLWGPADASRLKHAAFVTRLRELRRERASAEDESRHLQQKLDHALDEAGTGRRITG</sequence>
<keyword evidence="3" id="KW-1185">Reference proteome</keyword>
<dbReference type="EMBL" id="JBHSBL010000002">
    <property type="protein sequence ID" value="MFC4063617.1"/>
    <property type="molecule type" value="Genomic_DNA"/>
</dbReference>
<organism evidence="2 3">
    <name type="scientific">Actinoplanes subglobosus</name>
    <dbReference type="NCBI Taxonomy" id="1547892"/>
    <lineage>
        <taxon>Bacteria</taxon>
        <taxon>Bacillati</taxon>
        <taxon>Actinomycetota</taxon>
        <taxon>Actinomycetes</taxon>
        <taxon>Micromonosporales</taxon>
        <taxon>Micromonosporaceae</taxon>
        <taxon>Actinoplanes</taxon>
    </lineage>
</organism>